<dbReference type="InterPro" id="IPR001138">
    <property type="entry name" value="Zn2Cys6_DnaBD"/>
</dbReference>
<dbReference type="OrthoDB" id="5600212at2759"/>
<evidence type="ECO:0000259" key="1">
    <source>
        <dbReference type="PROSITE" id="PS50048"/>
    </source>
</evidence>
<dbReference type="Proteomes" id="UP000000599">
    <property type="component" value="Chromosome E"/>
</dbReference>
<accession>Q6BR04</accession>
<sequence>MTKTTNSSVNKVQKDKHKFVLVEDAKISRSCDFCKSKKVKCDGNKPSCNYCLNHGTY</sequence>
<dbReference type="Pfam" id="PF00172">
    <property type="entry name" value="Zn_clus"/>
    <property type="match status" value="1"/>
</dbReference>
<dbReference type="Gene3D" id="4.10.240.10">
    <property type="entry name" value="Zn(2)-C6 fungal-type DNA-binding domain"/>
    <property type="match status" value="1"/>
</dbReference>
<dbReference type="EMBL" id="CR382137">
    <property type="protein sequence ID" value="CAG87561.1"/>
    <property type="molecule type" value="Genomic_DNA"/>
</dbReference>
<dbReference type="RefSeq" id="XP_459366.1">
    <property type="nucleotide sequence ID" value="XM_459366.1"/>
</dbReference>
<evidence type="ECO:0000313" key="2">
    <source>
        <dbReference type="EMBL" id="CAG87561.1"/>
    </source>
</evidence>
<reference evidence="2 3" key="1">
    <citation type="journal article" date="2004" name="Nature">
        <title>Genome evolution in yeasts.</title>
        <authorList>
            <consortium name="Genolevures"/>
            <person name="Dujon B."/>
            <person name="Sherman D."/>
            <person name="Fischer G."/>
            <person name="Durrens P."/>
            <person name="Casaregola S."/>
            <person name="Lafontaine I."/>
            <person name="de Montigny J."/>
            <person name="Marck C."/>
            <person name="Neuveglise C."/>
            <person name="Talla E."/>
            <person name="Goffard N."/>
            <person name="Frangeul L."/>
            <person name="Aigle M."/>
            <person name="Anthouard V."/>
            <person name="Babour A."/>
            <person name="Barbe V."/>
            <person name="Barnay S."/>
            <person name="Blanchin S."/>
            <person name="Beckerich J.M."/>
            <person name="Beyne E."/>
            <person name="Bleykasten C."/>
            <person name="Boisrame A."/>
            <person name="Boyer J."/>
            <person name="Cattolico L."/>
            <person name="Confanioleri F."/>
            <person name="de Daruvar A."/>
            <person name="Despons L."/>
            <person name="Fabre E."/>
            <person name="Fairhead C."/>
            <person name="Ferry-Dumazet H."/>
            <person name="Groppi A."/>
            <person name="Hantraye F."/>
            <person name="Hennequin C."/>
            <person name="Jauniaux N."/>
            <person name="Joyet P."/>
            <person name="Kachouri R."/>
            <person name="Kerrest A."/>
            <person name="Koszul R."/>
            <person name="Lemaire M."/>
            <person name="Lesur I."/>
            <person name="Ma L."/>
            <person name="Muller H."/>
            <person name="Nicaud J.M."/>
            <person name="Nikolski M."/>
            <person name="Oztas S."/>
            <person name="Ozier-Kalogeropoulos O."/>
            <person name="Pellenz S."/>
            <person name="Potier S."/>
            <person name="Richard G.F."/>
            <person name="Straub M.L."/>
            <person name="Suleau A."/>
            <person name="Swennene D."/>
            <person name="Tekaia F."/>
            <person name="Wesolowski-Louvel M."/>
            <person name="Westhof E."/>
            <person name="Wirth B."/>
            <person name="Zeniou-Meyer M."/>
            <person name="Zivanovic I."/>
            <person name="Bolotin-Fukuhara M."/>
            <person name="Thierry A."/>
            <person name="Bouchier C."/>
            <person name="Caudron B."/>
            <person name="Scarpelli C."/>
            <person name="Gaillardin C."/>
            <person name="Weissenbach J."/>
            <person name="Wincker P."/>
            <person name="Souciet J.L."/>
        </authorList>
    </citation>
    <scope>NUCLEOTIDE SEQUENCE [LARGE SCALE GENOMIC DNA]</scope>
    <source>
        <strain evidence="3">ATCC 36239 / CBS 767 / BCRC 21394 / JCM 1990 / NBRC 0083 / IGC 2968</strain>
    </source>
</reference>
<dbReference type="PROSITE" id="PS50048">
    <property type="entry name" value="ZN2_CY6_FUNGAL_2"/>
    <property type="match status" value="1"/>
</dbReference>
<dbReference type="InParanoid" id="Q6BR04"/>
<dbReference type="VEuPathDB" id="FungiDB:DEHA2E00858g"/>
<organism evidence="2 3">
    <name type="scientific">Debaryomyces hansenii (strain ATCC 36239 / CBS 767 / BCRC 21394 / JCM 1990 / NBRC 0083 / IGC 2968)</name>
    <name type="common">Yeast</name>
    <name type="synonym">Torulaspora hansenii</name>
    <dbReference type="NCBI Taxonomy" id="284592"/>
    <lineage>
        <taxon>Eukaryota</taxon>
        <taxon>Fungi</taxon>
        <taxon>Dikarya</taxon>
        <taxon>Ascomycota</taxon>
        <taxon>Saccharomycotina</taxon>
        <taxon>Pichiomycetes</taxon>
        <taxon>Debaryomycetaceae</taxon>
        <taxon>Debaryomyces</taxon>
    </lineage>
</organism>
<evidence type="ECO:0000313" key="3">
    <source>
        <dbReference type="Proteomes" id="UP000000599"/>
    </source>
</evidence>
<dbReference type="AlphaFoldDB" id="Q6BR04"/>
<name>Q6BR04_DEBHA</name>
<keyword evidence="3" id="KW-1185">Reference proteome</keyword>
<dbReference type="GO" id="GO:0000981">
    <property type="term" value="F:DNA-binding transcription factor activity, RNA polymerase II-specific"/>
    <property type="evidence" value="ECO:0007669"/>
    <property type="project" value="InterPro"/>
</dbReference>
<dbReference type="KEGG" id="dha:DEHA2E00858g"/>
<dbReference type="SUPFAM" id="SSF57701">
    <property type="entry name" value="Zn2/Cys6 DNA-binding domain"/>
    <property type="match status" value="1"/>
</dbReference>
<proteinExistence type="predicted"/>
<protein>
    <submittedName>
        <fullName evidence="2">DEHA2E00858p</fullName>
    </submittedName>
</protein>
<dbReference type="InterPro" id="IPR036864">
    <property type="entry name" value="Zn2-C6_fun-type_DNA-bd_sf"/>
</dbReference>
<dbReference type="GeneID" id="2902146"/>
<gene>
    <name evidence="2" type="ordered locus">DEHA2E00858g</name>
</gene>
<feature type="domain" description="Zn(2)-C6 fungal-type" evidence="1">
    <location>
        <begin position="30"/>
        <end position="57"/>
    </location>
</feature>
<dbReference type="CDD" id="cd00067">
    <property type="entry name" value="GAL4"/>
    <property type="match status" value="1"/>
</dbReference>
<dbReference type="GO" id="GO:0008270">
    <property type="term" value="F:zinc ion binding"/>
    <property type="evidence" value="ECO:0007669"/>
    <property type="project" value="InterPro"/>
</dbReference>
<dbReference type="HOGENOM" id="CLU_2996470_0_0_1"/>